<protein>
    <recommendedName>
        <fullName evidence="1">SET domain-containing protein</fullName>
    </recommendedName>
</protein>
<dbReference type="Proteomes" id="UP000041254">
    <property type="component" value="Unassembled WGS sequence"/>
</dbReference>
<evidence type="ECO:0000259" key="1">
    <source>
        <dbReference type="PROSITE" id="PS50280"/>
    </source>
</evidence>
<dbReference type="SUPFAM" id="SSF144232">
    <property type="entry name" value="HIT/MYND zinc finger-like"/>
    <property type="match status" value="1"/>
</dbReference>
<dbReference type="EMBL" id="CDMY01000327">
    <property type="protein sequence ID" value="CEM02473.1"/>
    <property type="molecule type" value="Genomic_DNA"/>
</dbReference>
<keyword evidence="3" id="KW-1185">Reference proteome</keyword>
<dbReference type="InterPro" id="IPR050869">
    <property type="entry name" value="H3K4_H4K5_MeTrfase"/>
</dbReference>
<dbReference type="GO" id="GO:0005634">
    <property type="term" value="C:nucleus"/>
    <property type="evidence" value="ECO:0007669"/>
    <property type="project" value="TreeGrafter"/>
</dbReference>
<organism evidence="2 3">
    <name type="scientific">Vitrella brassicaformis (strain CCMP3155)</name>
    <dbReference type="NCBI Taxonomy" id="1169540"/>
    <lineage>
        <taxon>Eukaryota</taxon>
        <taxon>Sar</taxon>
        <taxon>Alveolata</taxon>
        <taxon>Colpodellida</taxon>
        <taxon>Vitrellaceae</taxon>
        <taxon>Vitrella</taxon>
    </lineage>
</organism>
<dbReference type="STRING" id="1169540.A0A0G4EW55"/>
<dbReference type="Pfam" id="PF00856">
    <property type="entry name" value="SET"/>
    <property type="match status" value="1"/>
</dbReference>
<evidence type="ECO:0000313" key="2">
    <source>
        <dbReference type="EMBL" id="CEM02473.1"/>
    </source>
</evidence>
<accession>A0A0G4EW55</accession>
<dbReference type="PANTHER" id="PTHR12197">
    <property type="entry name" value="HISTONE-LYSINE N-METHYLTRANSFERASE SMYD"/>
    <property type="match status" value="1"/>
</dbReference>
<dbReference type="InterPro" id="IPR001214">
    <property type="entry name" value="SET_dom"/>
</dbReference>
<evidence type="ECO:0000313" key="3">
    <source>
        <dbReference type="Proteomes" id="UP000041254"/>
    </source>
</evidence>
<sequence length="386" mass="42257">MVIDVFHLSAHQRRALSPLAAPLGPTYSPATGRGLVATRNITAGEQLFSEPSMIAVPPRSSPLSCSYCCRPLGGRRLILCPQCLSSELYCSRKCRSMARDEFHVLECRSTTPKGRDQLWRNLDRVNSTGRFSRERRRVYGSLRASSAWKRISVRGVGSYVGADAAMDDGGDDRAPVDFLEPTQNDTAALLLNGQEGRLVCRVLWRALVSQRRDGASLASALAASLEGLLPYGMEQLAMNVQMQPILSQYRQVLDHLGIGEGERQLPVELYQCLVATVKSNLFNLCHIDGAHGPAQGAATKGGGGMYAVASLINHSCAPNVSVSYAPTEGTLVTYTTTKDIRTGEEIVSNYGVDITWPVDVRRDVLFRSHHFLCRCTKCETESGMLY</sequence>
<dbReference type="PROSITE" id="PS50280">
    <property type="entry name" value="SET"/>
    <property type="match status" value="1"/>
</dbReference>
<dbReference type="OrthoDB" id="1028014at2759"/>
<name>A0A0G4EW55_VITBC</name>
<dbReference type="InParanoid" id="A0A0G4EW55"/>
<reference evidence="2 3" key="1">
    <citation type="submission" date="2014-11" db="EMBL/GenBank/DDBJ databases">
        <authorList>
            <person name="Zhu J."/>
            <person name="Qi W."/>
            <person name="Song R."/>
        </authorList>
    </citation>
    <scope>NUCLEOTIDE SEQUENCE [LARGE SCALE GENOMIC DNA]</scope>
</reference>
<gene>
    <name evidence="2" type="ORF">Vbra_13622</name>
</gene>
<dbReference type="AlphaFoldDB" id="A0A0G4EW55"/>
<dbReference type="SMART" id="SM00317">
    <property type="entry name" value="SET"/>
    <property type="match status" value="1"/>
</dbReference>
<feature type="domain" description="SET" evidence="1">
    <location>
        <begin position="21"/>
        <end position="351"/>
    </location>
</feature>
<dbReference type="PANTHER" id="PTHR12197:SF251">
    <property type="entry name" value="EG:BACR7C10.4 PROTEIN"/>
    <property type="match status" value="1"/>
</dbReference>
<dbReference type="VEuPathDB" id="CryptoDB:Vbra_13622"/>
<dbReference type="Gene3D" id="2.170.270.10">
    <property type="entry name" value="SET domain"/>
    <property type="match status" value="1"/>
</dbReference>
<dbReference type="CDD" id="cd20071">
    <property type="entry name" value="SET_SMYD"/>
    <property type="match status" value="1"/>
</dbReference>
<proteinExistence type="predicted"/>
<dbReference type="SUPFAM" id="SSF82199">
    <property type="entry name" value="SET domain"/>
    <property type="match status" value="1"/>
</dbReference>
<dbReference type="InterPro" id="IPR046341">
    <property type="entry name" value="SET_dom_sf"/>
</dbReference>